<dbReference type="OrthoDB" id="9131468at2"/>
<sequence>MKADPRVFIQDGMEQAITHLGEWTIKAGPFVAPAVAAVAGAWLQARVGRKVRLKYGTVEVEARTPAEAQKLLALIPPEPVSPTQEGGEK</sequence>
<reference evidence="2" key="1">
    <citation type="submission" date="2018-06" db="EMBL/GenBank/DDBJ databases">
        <authorList>
            <person name="Khan S.A."/>
        </authorList>
    </citation>
    <scope>NUCLEOTIDE SEQUENCE [LARGE SCALE GENOMIC DNA]</scope>
    <source>
        <strain evidence="2">DB-1506</strain>
    </source>
</reference>
<keyword evidence="2" id="KW-1185">Reference proteome</keyword>
<accession>A0A327LW24</accession>
<dbReference type="Proteomes" id="UP000249065">
    <property type="component" value="Unassembled WGS sequence"/>
</dbReference>
<gene>
    <name evidence="1" type="ORF">DOO78_26685</name>
</gene>
<dbReference type="EMBL" id="QLIX01000069">
    <property type="protein sequence ID" value="RAI54055.1"/>
    <property type="molecule type" value="Genomic_DNA"/>
</dbReference>
<organism evidence="1 2">
    <name type="scientific">Roseicella frigidaeris</name>
    <dbReference type="NCBI Taxonomy" id="2230885"/>
    <lineage>
        <taxon>Bacteria</taxon>
        <taxon>Pseudomonadati</taxon>
        <taxon>Pseudomonadota</taxon>
        <taxon>Alphaproteobacteria</taxon>
        <taxon>Acetobacterales</taxon>
        <taxon>Roseomonadaceae</taxon>
        <taxon>Roseicella</taxon>
    </lineage>
</organism>
<evidence type="ECO:0000313" key="1">
    <source>
        <dbReference type="EMBL" id="RAI54055.1"/>
    </source>
</evidence>
<dbReference type="AlphaFoldDB" id="A0A327LW24"/>
<protein>
    <submittedName>
        <fullName evidence="1">Uncharacterized protein</fullName>
    </submittedName>
</protein>
<evidence type="ECO:0000313" key="2">
    <source>
        <dbReference type="Proteomes" id="UP000249065"/>
    </source>
</evidence>
<dbReference type="RefSeq" id="WP_111472915.1">
    <property type="nucleotide sequence ID" value="NZ_QLIX01000069.1"/>
</dbReference>
<proteinExistence type="predicted"/>
<comment type="caution">
    <text evidence="1">The sequence shown here is derived from an EMBL/GenBank/DDBJ whole genome shotgun (WGS) entry which is preliminary data.</text>
</comment>
<name>A0A327LW24_9PROT</name>